<keyword evidence="2 4" id="KW-0378">Hydrolase</keyword>
<evidence type="ECO:0000259" key="3">
    <source>
        <dbReference type="SMART" id="SM00824"/>
    </source>
</evidence>
<protein>
    <submittedName>
        <fullName evidence="4">Alpha/beta fold hydrolase</fullName>
    </submittedName>
</protein>
<comment type="caution">
    <text evidence="4">The sequence shown here is derived from an EMBL/GenBank/DDBJ whole genome shotgun (WGS) entry which is preliminary data.</text>
</comment>
<sequence length="242" mass="26250">MTDDLSTWLSCPAPDPEARLRLVCFAHAGGSASFFREWRIPGCEVHGVRYPGRAERIDEPSPTDLRRLADDIAEALTALADRPIALFGHSMGAAVALETARSLEARGVVPAHLFASGSRDAPLPSPEELVPEDDADVPERLARLGGTDPELASDPFFLELVLPYIQGDGRMFHAYEHRAEPPLRCPVTTIVGDADPDADRRPWRELAAGGFHEKIVSGDHFYLVADPPFAVLADRLDTAPAG</sequence>
<evidence type="ECO:0000256" key="2">
    <source>
        <dbReference type="ARBA" id="ARBA00022801"/>
    </source>
</evidence>
<gene>
    <name evidence="4" type="ORF">GNZ18_09260</name>
</gene>
<feature type="domain" description="Thioesterase TesA-like" evidence="3">
    <location>
        <begin position="23"/>
        <end position="236"/>
    </location>
</feature>
<dbReference type="GO" id="GO:0016787">
    <property type="term" value="F:hydrolase activity"/>
    <property type="evidence" value="ECO:0007669"/>
    <property type="project" value="UniProtKB-KW"/>
</dbReference>
<dbReference type="PANTHER" id="PTHR11487">
    <property type="entry name" value="THIOESTERASE"/>
    <property type="match status" value="1"/>
</dbReference>
<accession>A0A7K1KXJ6</accession>
<evidence type="ECO:0000256" key="1">
    <source>
        <dbReference type="ARBA" id="ARBA00007169"/>
    </source>
</evidence>
<dbReference type="InterPro" id="IPR001031">
    <property type="entry name" value="Thioesterase"/>
</dbReference>
<dbReference type="InterPro" id="IPR029058">
    <property type="entry name" value="AB_hydrolase_fold"/>
</dbReference>
<dbReference type="RefSeq" id="WP_156215841.1">
    <property type="nucleotide sequence ID" value="NZ_WOFH01000003.1"/>
</dbReference>
<dbReference type="Pfam" id="PF00975">
    <property type="entry name" value="Thioesterase"/>
    <property type="match status" value="1"/>
</dbReference>
<dbReference type="Gene3D" id="3.40.50.1820">
    <property type="entry name" value="alpha/beta hydrolase"/>
    <property type="match status" value="1"/>
</dbReference>
<proteinExistence type="inferred from homology"/>
<evidence type="ECO:0000313" key="4">
    <source>
        <dbReference type="EMBL" id="MUN36783.1"/>
    </source>
</evidence>
<dbReference type="GO" id="GO:0008610">
    <property type="term" value="P:lipid biosynthetic process"/>
    <property type="evidence" value="ECO:0007669"/>
    <property type="project" value="TreeGrafter"/>
</dbReference>
<name>A0A7K1KXJ6_9ACTN</name>
<dbReference type="InterPro" id="IPR012223">
    <property type="entry name" value="TEII"/>
</dbReference>
<keyword evidence="5" id="KW-1185">Reference proteome</keyword>
<evidence type="ECO:0000313" key="5">
    <source>
        <dbReference type="Proteomes" id="UP000432015"/>
    </source>
</evidence>
<dbReference type="PANTHER" id="PTHR11487:SF0">
    <property type="entry name" value="S-ACYL FATTY ACID SYNTHASE THIOESTERASE, MEDIUM CHAIN"/>
    <property type="match status" value="1"/>
</dbReference>
<dbReference type="Proteomes" id="UP000432015">
    <property type="component" value="Unassembled WGS sequence"/>
</dbReference>
<organism evidence="4 5">
    <name type="scientific">Actinomadura litoris</name>
    <dbReference type="NCBI Taxonomy" id="2678616"/>
    <lineage>
        <taxon>Bacteria</taxon>
        <taxon>Bacillati</taxon>
        <taxon>Actinomycetota</taxon>
        <taxon>Actinomycetes</taxon>
        <taxon>Streptosporangiales</taxon>
        <taxon>Thermomonosporaceae</taxon>
        <taxon>Actinomadura</taxon>
    </lineage>
</organism>
<dbReference type="SUPFAM" id="SSF53474">
    <property type="entry name" value="alpha/beta-Hydrolases"/>
    <property type="match status" value="1"/>
</dbReference>
<dbReference type="SMART" id="SM00824">
    <property type="entry name" value="PKS_TE"/>
    <property type="match status" value="1"/>
</dbReference>
<comment type="similarity">
    <text evidence="1">Belongs to the thioesterase family.</text>
</comment>
<dbReference type="AlphaFoldDB" id="A0A7K1KXJ6"/>
<reference evidence="4 5" key="1">
    <citation type="submission" date="2019-11" db="EMBL/GenBank/DDBJ databases">
        <authorList>
            <person name="Cao P."/>
        </authorList>
    </citation>
    <scope>NUCLEOTIDE SEQUENCE [LARGE SCALE GENOMIC DNA]</scope>
    <source>
        <strain evidence="4 5">NEAU-AAG5</strain>
    </source>
</reference>
<dbReference type="EMBL" id="WOFH01000003">
    <property type="protein sequence ID" value="MUN36783.1"/>
    <property type="molecule type" value="Genomic_DNA"/>
</dbReference>
<dbReference type="InterPro" id="IPR020802">
    <property type="entry name" value="TesA-like"/>
</dbReference>